<evidence type="ECO:0000256" key="9">
    <source>
        <dbReference type="ARBA" id="ARBA00025162"/>
    </source>
</evidence>
<evidence type="ECO:0000256" key="11">
    <source>
        <dbReference type="SAM" id="MobiDB-lite"/>
    </source>
</evidence>
<evidence type="ECO:0000256" key="1">
    <source>
        <dbReference type="ARBA" id="ARBA00004173"/>
    </source>
</evidence>
<dbReference type="Pfam" id="PF11987">
    <property type="entry name" value="IF-2"/>
    <property type="match status" value="1"/>
</dbReference>
<dbReference type="InterPro" id="IPR053905">
    <property type="entry name" value="EF-G-like_DII"/>
</dbReference>
<comment type="similarity">
    <text evidence="2">Belongs to the TRAFAC class translation factor GTPase superfamily. Classic translation factor GTPase family. IF-2 subfamily.</text>
</comment>
<evidence type="ECO:0000313" key="14">
    <source>
        <dbReference type="Proteomes" id="UP000799049"/>
    </source>
</evidence>
<dbReference type="InterPro" id="IPR027417">
    <property type="entry name" value="P-loop_NTPase"/>
</dbReference>
<dbReference type="InterPro" id="IPR015760">
    <property type="entry name" value="TIF_IF2"/>
</dbReference>
<protein>
    <recommendedName>
        <fullName evidence="10">Translation initiation factor IF-2, mitochondrial</fullName>
    </recommendedName>
</protein>
<dbReference type="PANTHER" id="PTHR43381">
    <property type="entry name" value="TRANSLATION INITIATION FACTOR IF-2-RELATED"/>
    <property type="match status" value="1"/>
</dbReference>
<reference evidence="13" key="1">
    <citation type="submission" date="2019-09" db="EMBL/GenBank/DDBJ databases">
        <title>The Mitochondrial Proteome of the Jakobid, Andalucia godoyi, a Protist With the Most Gene-Rich and Bacteria-Like Mitochondrial Genome.</title>
        <authorList>
            <person name="Gray M.W."/>
            <person name="Burger G."/>
            <person name="Derelle R."/>
            <person name="Klimes V."/>
            <person name="Leger M."/>
            <person name="Sarrasin M."/>
            <person name="Vlcek C."/>
            <person name="Roger A.J."/>
            <person name="Elias M."/>
            <person name="Lang B.F."/>
        </authorList>
    </citation>
    <scope>NUCLEOTIDE SEQUENCE</scope>
    <source>
        <strain evidence="13">And28</strain>
    </source>
</reference>
<dbReference type="NCBIfam" id="TIGR00487">
    <property type="entry name" value="IF-2"/>
    <property type="match status" value="1"/>
</dbReference>
<dbReference type="AlphaFoldDB" id="A0A8K0AJI8"/>
<dbReference type="InterPro" id="IPR036925">
    <property type="entry name" value="TIF_IF2_dom3_sf"/>
</dbReference>
<feature type="domain" description="Tr-type G" evidence="12">
    <location>
        <begin position="245"/>
        <end position="421"/>
    </location>
</feature>
<organism evidence="13 14">
    <name type="scientific">Andalucia godoyi</name>
    <name type="common">Flagellate</name>
    <dbReference type="NCBI Taxonomy" id="505711"/>
    <lineage>
        <taxon>Eukaryota</taxon>
        <taxon>Discoba</taxon>
        <taxon>Jakobida</taxon>
        <taxon>Andalucina</taxon>
        <taxon>Andaluciidae</taxon>
        <taxon>Andalucia</taxon>
    </lineage>
</organism>
<dbReference type="PROSITE" id="PS51722">
    <property type="entry name" value="G_TR_2"/>
    <property type="match status" value="1"/>
</dbReference>
<name>A0A8K0AJI8_ANDGO</name>
<dbReference type="Gene3D" id="3.40.50.10050">
    <property type="entry name" value="Translation initiation factor IF- 2, domain 3"/>
    <property type="match status" value="1"/>
</dbReference>
<dbReference type="Gene3D" id="3.40.50.300">
    <property type="entry name" value="P-loop containing nucleotide triphosphate hydrolases"/>
    <property type="match status" value="1"/>
</dbReference>
<dbReference type="InterPro" id="IPR023115">
    <property type="entry name" value="TIF_IF2_dom3"/>
</dbReference>
<dbReference type="GO" id="GO:0003743">
    <property type="term" value="F:translation initiation factor activity"/>
    <property type="evidence" value="ECO:0007669"/>
    <property type="project" value="UniProtKB-KW"/>
</dbReference>
<dbReference type="EMBL" id="VRVR01000011">
    <property type="protein sequence ID" value="KAF0852889.1"/>
    <property type="molecule type" value="Genomic_DNA"/>
</dbReference>
<evidence type="ECO:0000256" key="2">
    <source>
        <dbReference type="ARBA" id="ARBA00007733"/>
    </source>
</evidence>
<keyword evidence="6" id="KW-0809">Transit peptide</keyword>
<evidence type="ECO:0000256" key="4">
    <source>
        <dbReference type="ARBA" id="ARBA00022741"/>
    </source>
</evidence>
<dbReference type="CDD" id="cd03702">
    <property type="entry name" value="IF2_mtIF2_II"/>
    <property type="match status" value="1"/>
</dbReference>
<dbReference type="PANTHER" id="PTHR43381:SF20">
    <property type="entry name" value="TRANSLATION INITIATION FACTOR IF-2, MITOCHONDRIAL"/>
    <property type="match status" value="1"/>
</dbReference>
<dbReference type="Pfam" id="PF00009">
    <property type="entry name" value="GTP_EFTU"/>
    <property type="match status" value="1"/>
</dbReference>
<feature type="region of interest" description="Disordered" evidence="11">
    <location>
        <begin position="42"/>
        <end position="104"/>
    </location>
</feature>
<feature type="compositionally biased region" description="Low complexity" evidence="11">
    <location>
        <begin position="77"/>
        <end position="88"/>
    </location>
</feature>
<evidence type="ECO:0000259" key="12">
    <source>
        <dbReference type="PROSITE" id="PS51722"/>
    </source>
</evidence>
<dbReference type="InterPro" id="IPR044145">
    <property type="entry name" value="IF2_II"/>
</dbReference>
<evidence type="ECO:0000256" key="10">
    <source>
        <dbReference type="ARBA" id="ARBA00044200"/>
    </source>
</evidence>
<keyword evidence="5" id="KW-0648">Protein biosynthesis</keyword>
<accession>A0A8K0AJI8</accession>
<evidence type="ECO:0000256" key="8">
    <source>
        <dbReference type="ARBA" id="ARBA00023134"/>
    </source>
</evidence>
<dbReference type="NCBIfam" id="TIGR00231">
    <property type="entry name" value="small_GTP"/>
    <property type="match status" value="1"/>
</dbReference>
<dbReference type="FunFam" id="3.40.50.300:FF:000019">
    <property type="entry name" value="Translation initiation factor IF-2"/>
    <property type="match status" value="1"/>
</dbReference>
<dbReference type="GO" id="GO:0005525">
    <property type="term" value="F:GTP binding"/>
    <property type="evidence" value="ECO:0007669"/>
    <property type="project" value="UniProtKB-KW"/>
</dbReference>
<dbReference type="InterPro" id="IPR005225">
    <property type="entry name" value="Small_GTP-bd"/>
</dbReference>
<comment type="function">
    <text evidence="9">One of the essential components for the initiation of protein synthesis. Protects formylmethionyl-tRNA from spontaneous hydrolysis and promotes its binding to the 30S ribosomal subunits. Also involved in the hydrolysis of GTP during the formation of the 70S ribosomal complex.</text>
</comment>
<dbReference type="CDD" id="cd01887">
    <property type="entry name" value="IF2_eIF5B"/>
    <property type="match status" value="1"/>
</dbReference>
<comment type="caution">
    <text evidence="13">The sequence shown here is derived from an EMBL/GenBank/DDBJ whole genome shotgun (WGS) entry which is preliminary data.</text>
</comment>
<evidence type="ECO:0000256" key="3">
    <source>
        <dbReference type="ARBA" id="ARBA00022540"/>
    </source>
</evidence>
<dbReference type="InterPro" id="IPR000178">
    <property type="entry name" value="TF_IF2_bacterial-like"/>
</dbReference>
<evidence type="ECO:0000256" key="6">
    <source>
        <dbReference type="ARBA" id="ARBA00022946"/>
    </source>
</evidence>
<proteinExistence type="inferred from homology"/>
<keyword evidence="14" id="KW-1185">Reference proteome</keyword>
<dbReference type="InterPro" id="IPR000795">
    <property type="entry name" value="T_Tr_GTP-bd_dom"/>
</dbReference>
<keyword evidence="8" id="KW-0342">GTP-binding</keyword>
<feature type="region of interest" description="Disordered" evidence="11">
    <location>
        <begin position="187"/>
        <end position="218"/>
    </location>
</feature>
<dbReference type="SUPFAM" id="SSF52156">
    <property type="entry name" value="Initiation factor IF2/eIF5b, domain 3"/>
    <property type="match status" value="1"/>
</dbReference>
<evidence type="ECO:0000256" key="7">
    <source>
        <dbReference type="ARBA" id="ARBA00023128"/>
    </source>
</evidence>
<comment type="subcellular location">
    <subcellularLocation>
        <location evidence="1">Mitochondrion</location>
    </subcellularLocation>
</comment>
<dbReference type="FunFam" id="3.40.50.10050:FF:000001">
    <property type="entry name" value="Translation initiation factor IF-2"/>
    <property type="match status" value="1"/>
</dbReference>
<sequence length="809" mass="86833">MFRLSSALVCSRFIGDVVGISKPLLRVGGAARFFASTGGFASRRGGPAASKNNNNDDDGYDGPHYSFGSKSNRVQKMKSAATSKSSRSAPRHGHSSKREEVAPEKTVRIVDSMSIREFAVALGIRPKILLKNLTSNAKSQYYNQKVKEEDIMNPYEAEEIAMDMDVMPIRAFAATAAETLQGVSSSFTTKESPFSNAHNVANGTSGAPAATHNQSSHGSSALSYGELLQKYNPVFTSEQVSQFPLRAPVVTVMGHVDHGKTSLLDALRNTNIVSHEAGGITQHIGAFRCSFPDSAGGTKYITFIDTPGHAAFSAMRAKGAQCTDIVILVVAADDGVMPQTVEAISHAKAAKVPIIVAVNKIDKSGAEKNLSRVYQELMEHGLVPEPYGGDTTTVLVSALKRLNLDKLLEAIDFQAEILNLKAPVQGRARGVVLEARLHKSMGPIATVLVRMGTLKVGDVVVAGSAFGKVRAMRDPSASELLVSHAHGAQHQDLAECSPSVPCVISGFKELPNAGDIVMVVESEQEAREIAERSKGAIEQRKQYQFDLSKLSSVADGASESMQKKEIPCIVKADVSGSVEAVVGALAKLNHPEITLKVVHAGVGPVSASDIALSEACMADLPAVVIAFNVRVLARSPGVVVRPYRVIYHLVDDMKQHLADFLDPRTEESILGKAAVLEIFNISKKRTNAAAANANVQGRVLVVGCKVVDGMLWGKGKADALYRIYRKGSLLAEGLRVTQLKRFQDDVDKVAKGNECGLLLELDGSGIEPQRDDEVICYELKNVKRTWDEDVVPQSAASVKEELVRKHRAA</sequence>
<dbReference type="InterPro" id="IPR009000">
    <property type="entry name" value="Transl_B-barrel_sf"/>
</dbReference>
<dbReference type="HAMAP" id="MF_00100_B">
    <property type="entry name" value="IF_2_B"/>
    <property type="match status" value="1"/>
</dbReference>
<dbReference type="PRINTS" id="PR00315">
    <property type="entry name" value="ELONGATNFCT"/>
</dbReference>
<dbReference type="GO" id="GO:0005739">
    <property type="term" value="C:mitochondrion"/>
    <property type="evidence" value="ECO:0007669"/>
    <property type="project" value="UniProtKB-SubCell"/>
</dbReference>
<gene>
    <name evidence="13" type="ORF">ANDGO_07538</name>
</gene>
<keyword evidence="7" id="KW-0496">Mitochondrion</keyword>
<evidence type="ECO:0000256" key="5">
    <source>
        <dbReference type="ARBA" id="ARBA00022917"/>
    </source>
</evidence>
<dbReference type="Pfam" id="PF22042">
    <property type="entry name" value="EF-G_D2"/>
    <property type="match status" value="1"/>
</dbReference>
<dbReference type="SUPFAM" id="SSF52540">
    <property type="entry name" value="P-loop containing nucleoside triphosphate hydrolases"/>
    <property type="match status" value="1"/>
</dbReference>
<dbReference type="OrthoDB" id="361630at2759"/>
<dbReference type="GO" id="GO:0003924">
    <property type="term" value="F:GTPase activity"/>
    <property type="evidence" value="ECO:0007669"/>
    <property type="project" value="InterPro"/>
</dbReference>
<dbReference type="SUPFAM" id="SSF50447">
    <property type="entry name" value="Translation proteins"/>
    <property type="match status" value="2"/>
</dbReference>
<evidence type="ECO:0000313" key="13">
    <source>
        <dbReference type="EMBL" id="KAF0852889.1"/>
    </source>
</evidence>
<keyword evidence="4" id="KW-0547">Nucleotide-binding</keyword>
<dbReference type="Gene3D" id="2.40.30.10">
    <property type="entry name" value="Translation factors"/>
    <property type="match status" value="2"/>
</dbReference>
<dbReference type="Proteomes" id="UP000799049">
    <property type="component" value="Unassembled WGS sequence"/>
</dbReference>
<keyword evidence="3 13" id="KW-0396">Initiation factor</keyword>